<feature type="region of interest" description="Disordered" evidence="1">
    <location>
        <begin position="1"/>
        <end position="55"/>
    </location>
</feature>
<proteinExistence type="predicted"/>
<dbReference type="Proteomes" id="UP000233837">
    <property type="component" value="Unassembled WGS sequence"/>
</dbReference>
<dbReference type="EMBL" id="KZ502564">
    <property type="protein sequence ID" value="PKU75981.1"/>
    <property type="molecule type" value="Genomic_DNA"/>
</dbReference>
<organism evidence="2 3">
    <name type="scientific">Dendrobium catenatum</name>
    <dbReference type="NCBI Taxonomy" id="906689"/>
    <lineage>
        <taxon>Eukaryota</taxon>
        <taxon>Viridiplantae</taxon>
        <taxon>Streptophyta</taxon>
        <taxon>Embryophyta</taxon>
        <taxon>Tracheophyta</taxon>
        <taxon>Spermatophyta</taxon>
        <taxon>Magnoliopsida</taxon>
        <taxon>Liliopsida</taxon>
        <taxon>Asparagales</taxon>
        <taxon>Orchidaceae</taxon>
        <taxon>Epidendroideae</taxon>
        <taxon>Malaxideae</taxon>
        <taxon>Dendrobiinae</taxon>
        <taxon>Dendrobium</taxon>
    </lineage>
</organism>
<gene>
    <name evidence="2" type="ORF">MA16_Dca006028</name>
</gene>
<name>A0A2I0WK03_9ASPA</name>
<accession>A0A2I0WK03</accession>
<feature type="compositionally biased region" description="Basic and acidic residues" evidence="1">
    <location>
        <begin position="17"/>
        <end position="27"/>
    </location>
</feature>
<feature type="compositionally biased region" description="Polar residues" evidence="1">
    <location>
        <begin position="37"/>
        <end position="55"/>
    </location>
</feature>
<reference evidence="2 3" key="1">
    <citation type="journal article" date="2016" name="Sci. Rep.">
        <title>The Dendrobium catenatum Lindl. genome sequence provides insights into polysaccharide synthase, floral development and adaptive evolution.</title>
        <authorList>
            <person name="Zhang G.Q."/>
            <person name="Xu Q."/>
            <person name="Bian C."/>
            <person name="Tsai W.C."/>
            <person name="Yeh C.M."/>
            <person name="Liu K.W."/>
            <person name="Yoshida K."/>
            <person name="Zhang L.S."/>
            <person name="Chang S.B."/>
            <person name="Chen F."/>
            <person name="Shi Y."/>
            <person name="Su Y.Y."/>
            <person name="Zhang Y.Q."/>
            <person name="Chen L.J."/>
            <person name="Yin Y."/>
            <person name="Lin M."/>
            <person name="Huang H."/>
            <person name="Deng H."/>
            <person name="Wang Z.W."/>
            <person name="Zhu S.L."/>
            <person name="Zhao X."/>
            <person name="Deng C."/>
            <person name="Niu S.C."/>
            <person name="Huang J."/>
            <person name="Wang M."/>
            <person name="Liu G.H."/>
            <person name="Yang H.J."/>
            <person name="Xiao X.J."/>
            <person name="Hsiao Y.Y."/>
            <person name="Wu W.L."/>
            <person name="Chen Y.Y."/>
            <person name="Mitsuda N."/>
            <person name="Ohme-Takagi M."/>
            <person name="Luo Y.B."/>
            <person name="Van de Peer Y."/>
            <person name="Liu Z.J."/>
        </authorList>
    </citation>
    <scope>NUCLEOTIDE SEQUENCE [LARGE SCALE GENOMIC DNA]</scope>
    <source>
        <tissue evidence="2">The whole plant</tissue>
    </source>
</reference>
<protein>
    <submittedName>
        <fullName evidence="2">Uncharacterized protein</fullName>
    </submittedName>
</protein>
<reference evidence="2 3" key="2">
    <citation type="journal article" date="2017" name="Nature">
        <title>The Apostasia genome and the evolution of orchids.</title>
        <authorList>
            <person name="Zhang G.Q."/>
            <person name="Liu K.W."/>
            <person name="Li Z."/>
            <person name="Lohaus R."/>
            <person name="Hsiao Y.Y."/>
            <person name="Niu S.C."/>
            <person name="Wang J.Y."/>
            <person name="Lin Y.C."/>
            <person name="Xu Q."/>
            <person name="Chen L.J."/>
            <person name="Yoshida K."/>
            <person name="Fujiwara S."/>
            <person name="Wang Z.W."/>
            <person name="Zhang Y.Q."/>
            <person name="Mitsuda N."/>
            <person name="Wang M."/>
            <person name="Liu G.H."/>
            <person name="Pecoraro L."/>
            <person name="Huang H.X."/>
            <person name="Xiao X.J."/>
            <person name="Lin M."/>
            <person name="Wu X.Y."/>
            <person name="Wu W.L."/>
            <person name="Chen Y.Y."/>
            <person name="Chang S.B."/>
            <person name="Sakamoto S."/>
            <person name="Ohme-Takagi M."/>
            <person name="Yagi M."/>
            <person name="Zeng S.J."/>
            <person name="Shen C.Y."/>
            <person name="Yeh C.M."/>
            <person name="Luo Y.B."/>
            <person name="Tsai W.C."/>
            <person name="Van de Peer Y."/>
            <person name="Liu Z.J."/>
        </authorList>
    </citation>
    <scope>NUCLEOTIDE SEQUENCE [LARGE SCALE GENOMIC DNA]</scope>
    <source>
        <tissue evidence="2">The whole plant</tissue>
    </source>
</reference>
<sequence>MDDKEDSLSDNEAGKSYSHEEEGEYTKVGRKKGKNILPSTPRSTRAKTSSKSCNG</sequence>
<dbReference type="AlphaFoldDB" id="A0A2I0WK03"/>
<evidence type="ECO:0000313" key="2">
    <source>
        <dbReference type="EMBL" id="PKU75981.1"/>
    </source>
</evidence>
<evidence type="ECO:0000256" key="1">
    <source>
        <dbReference type="SAM" id="MobiDB-lite"/>
    </source>
</evidence>
<evidence type="ECO:0000313" key="3">
    <source>
        <dbReference type="Proteomes" id="UP000233837"/>
    </source>
</evidence>
<keyword evidence="3" id="KW-1185">Reference proteome</keyword>